<dbReference type="KEGG" id="err:DVR09_15710"/>
<accession>A0A345YIZ7</accession>
<evidence type="ECO:0000313" key="2">
    <source>
        <dbReference type="Proteomes" id="UP000254508"/>
    </source>
</evidence>
<proteinExistence type="predicted"/>
<reference evidence="1 2" key="1">
    <citation type="submission" date="2018-07" db="EMBL/GenBank/DDBJ databases">
        <title>Genome sequence of Erythrobacter strain YH-07, an antagonistic bacterium isolated from Yellow Sea.</title>
        <authorList>
            <person name="Tang T."/>
            <person name="Liu Q."/>
            <person name="Sun X."/>
        </authorList>
    </citation>
    <scope>NUCLEOTIDE SEQUENCE [LARGE SCALE GENOMIC DNA]</scope>
    <source>
        <strain evidence="1 2">YH-07</strain>
        <plasmid evidence="1 2">unnamed</plasmid>
    </source>
</reference>
<dbReference type="Proteomes" id="UP000254508">
    <property type="component" value="Plasmid unnamed"/>
</dbReference>
<name>A0A345YIZ7_9SPHN</name>
<keyword evidence="1" id="KW-0614">Plasmid</keyword>
<keyword evidence="2" id="KW-1185">Reference proteome</keyword>
<gene>
    <name evidence="1" type="ORF">DVR09_15710</name>
</gene>
<sequence length="145" mass="15489">MVRALRPDQQSSFLILGCDPSTEDEKEGTHIMTAPTARRFTPVFVATITATSIETKVSGTGADYLICTDAEFLREGQAPQSRTVMAFGHSVEKVRDLLSSGQPVELAVQFDGGTIKALGAPRPKQKAATCAANDDGDSYLAERLA</sequence>
<dbReference type="OrthoDB" id="9910951at2"/>
<dbReference type="AlphaFoldDB" id="A0A345YIZ7"/>
<geneLocation type="plasmid" evidence="1 2">
    <name>unnamed</name>
</geneLocation>
<organism evidence="1 2">
    <name type="scientific">Erythrobacter aureus</name>
    <dbReference type="NCBI Taxonomy" id="2182384"/>
    <lineage>
        <taxon>Bacteria</taxon>
        <taxon>Pseudomonadati</taxon>
        <taxon>Pseudomonadota</taxon>
        <taxon>Alphaproteobacteria</taxon>
        <taxon>Sphingomonadales</taxon>
        <taxon>Erythrobacteraceae</taxon>
        <taxon>Erythrobacter/Porphyrobacter group</taxon>
        <taxon>Erythrobacter</taxon>
    </lineage>
</organism>
<dbReference type="EMBL" id="CP031358">
    <property type="protein sequence ID" value="AXK43899.1"/>
    <property type="molecule type" value="Genomic_DNA"/>
</dbReference>
<evidence type="ECO:0000313" key="1">
    <source>
        <dbReference type="EMBL" id="AXK43899.1"/>
    </source>
</evidence>
<protein>
    <submittedName>
        <fullName evidence="1">Uncharacterized protein</fullName>
    </submittedName>
</protein>